<keyword evidence="1" id="KW-0472">Membrane</keyword>
<evidence type="ECO:0000313" key="2">
    <source>
        <dbReference type="EMBL" id="MBC8757554.1"/>
    </source>
</evidence>
<proteinExistence type="predicted"/>
<keyword evidence="3" id="KW-1185">Reference proteome</keyword>
<comment type="caution">
    <text evidence="2">The sequence shown here is derived from an EMBL/GenBank/DDBJ whole genome shotgun (WGS) entry which is preliminary data.</text>
</comment>
<dbReference type="RefSeq" id="WP_187564595.1">
    <property type="nucleotide sequence ID" value="NZ_JACGWS010000022.1"/>
</dbReference>
<evidence type="ECO:0000313" key="3">
    <source>
        <dbReference type="Proteomes" id="UP000619238"/>
    </source>
</evidence>
<gene>
    <name evidence="2" type="ORF">H2O64_23000</name>
</gene>
<feature type="transmembrane region" description="Helical" evidence="1">
    <location>
        <begin position="7"/>
        <end position="27"/>
    </location>
</feature>
<organism evidence="2 3">
    <name type="scientific">Kordia aestuariivivens</name>
    <dbReference type="NCBI Taxonomy" id="2759037"/>
    <lineage>
        <taxon>Bacteria</taxon>
        <taxon>Pseudomonadati</taxon>
        <taxon>Bacteroidota</taxon>
        <taxon>Flavobacteriia</taxon>
        <taxon>Flavobacteriales</taxon>
        <taxon>Flavobacteriaceae</taxon>
        <taxon>Kordia</taxon>
    </lineage>
</organism>
<keyword evidence="1" id="KW-0812">Transmembrane</keyword>
<dbReference type="EMBL" id="JACGWS010000022">
    <property type="protein sequence ID" value="MBC8757554.1"/>
    <property type="molecule type" value="Genomic_DNA"/>
</dbReference>
<name>A0ABR7QG89_9FLAO</name>
<feature type="transmembrane region" description="Helical" evidence="1">
    <location>
        <begin position="114"/>
        <end position="132"/>
    </location>
</feature>
<evidence type="ECO:0000256" key="1">
    <source>
        <dbReference type="SAM" id="Phobius"/>
    </source>
</evidence>
<feature type="transmembrane region" description="Helical" evidence="1">
    <location>
        <begin position="33"/>
        <end position="56"/>
    </location>
</feature>
<dbReference type="Proteomes" id="UP000619238">
    <property type="component" value="Unassembled WGS sequence"/>
</dbReference>
<reference evidence="2 3" key="1">
    <citation type="submission" date="2020-07" db="EMBL/GenBank/DDBJ databases">
        <title>Description of Kordia aestuariivivens sp. nov., isolated from a tidal flat.</title>
        <authorList>
            <person name="Park S."/>
            <person name="Yoon J.-H."/>
        </authorList>
    </citation>
    <scope>NUCLEOTIDE SEQUENCE [LARGE SCALE GENOMIC DNA]</scope>
    <source>
        <strain evidence="2 3">YSTF-M3</strain>
    </source>
</reference>
<keyword evidence="1" id="KW-1133">Transmembrane helix</keyword>
<protein>
    <submittedName>
        <fullName evidence="2">Uncharacterized protein</fullName>
    </submittedName>
</protein>
<sequence length="138" mass="14515">MKSLKIILTVLVALIALIGVILYITILTDDSTGNAMIVAGEILVVVTAAIAIFFGLKNLATNPGALKKSLISLAVFAIVGILSYVSASDAIPKNLGDEITITASESKYVGTGIYMFYFLAMIAILAMIGFAIKKSLNK</sequence>
<feature type="transmembrane region" description="Helical" evidence="1">
    <location>
        <begin position="68"/>
        <end position="87"/>
    </location>
</feature>
<accession>A0ABR7QG89</accession>